<comment type="caution">
    <text evidence="2">The sequence shown here is derived from an EMBL/GenBank/DDBJ whole genome shotgun (WGS) entry which is preliminary data.</text>
</comment>
<keyword evidence="3" id="KW-1185">Reference proteome</keyword>
<gene>
    <name evidence="2" type="ORF">GCM10011517_27530</name>
</gene>
<name>A0A917AK19_9RHOB</name>
<feature type="chain" id="PRO_5037861676" description="Lysozyme inhibitor LprI N-terminal domain-containing protein" evidence="1">
    <location>
        <begin position="21"/>
        <end position="157"/>
    </location>
</feature>
<sequence length="157" mass="17025">MKRLTISLITALCLGGPAFAEVDLDAFRSCVDTRIENNAPAAECVHAAQAACLSYDPEEQTASATLCFVEVKDGWSTGIQDQMQKISAEAEEQITAIASIELKYDLLANLLQCDRMHDLARLTETPGETIALQKARCEATATGLALTKLILQSRRLP</sequence>
<dbReference type="EMBL" id="BMKN01000002">
    <property type="protein sequence ID" value="GGE58318.1"/>
    <property type="molecule type" value="Genomic_DNA"/>
</dbReference>
<dbReference type="Proteomes" id="UP000606730">
    <property type="component" value="Unassembled WGS sequence"/>
</dbReference>
<dbReference type="AlphaFoldDB" id="A0A917AK19"/>
<evidence type="ECO:0008006" key="4">
    <source>
        <dbReference type="Google" id="ProtNLM"/>
    </source>
</evidence>
<dbReference type="RefSeq" id="WP_095594622.1">
    <property type="nucleotide sequence ID" value="NZ_BMKN01000002.1"/>
</dbReference>
<reference evidence="2" key="1">
    <citation type="journal article" date="2014" name="Int. J. Syst. Evol. Microbiol.">
        <title>Complete genome sequence of Corynebacterium casei LMG S-19264T (=DSM 44701T), isolated from a smear-ripened cheese.</title>
        <authorList>
            <consortium name="US DOE Joint Genome Institute (JGI-PGF)"/>
            <person name="Walter F."/>
            <person name="Albersmeier A."/>
            <person name="Kalinowski J."/>
            <person name="Ruckert C."/>
        </authorList>
    </citation>
    <scope>NUCLEOTIDE SEQUENCE</scope>
    <source>
        <strain evidence="2">CGMCC 1.16012</strain>
    </source>
</reference>
<proteinExistence type="predicted"/>
<evidence type="ECO:0000313" key="2">
    <source>
        <dbReference type="EMBL" id="GGE58318.1"/>
    </source>
</evidence>
<feature type="signal peptide" evidence="1">
    <location>
        <begin position="1"/>
        <end position="20"/>
    </location>
</feature>
<evidence type="ECO:0000256" key="1">
    <source>
        <dbReference type="SAM" id="SignalP"/>
    </source>
</evidence>
<keyword evidence="1" id="KW-0732">Signal</keyword>
<dbReference type="OrthoDB" id="7866682at2"/>
<reference evidence="2" key="2">
    <citation type="submission" date="2020-09" db="EMBL/GenBank/DDBJ databases">
        <authorList>
            <person name="Sun Q."/>
            <person name="Zhou Y."/>
        </authorList>
    </citation>
    <scope>NUCLEOTIDE SEQUENCE</scope>
    <source>
        <strain evidence="2">CGMCC 1.16012</strain>
    </source>
</reference>
<evidence type="ECO:0000313" key="3">
    <source>
        <dbReference type="Proteomes" id="UP000606730"/>
    </source>
</evidence>
<protein>
    <recommendedName>
        <fullName evidence="4">Lysozyme inhibitor LprI N-terminal domain-containing protein</fullName>
    </recommendedName>
</protein>
<accession>A0A917AK19</accession>
<organism evidence="2 3">
    <name type="scientific">Actibacterium pelagium</name>
    <dbReference type="NCBI Taxonomy" id="2029103"/>
    <lineage>
        <taxon>Bacteria</taxon>
        <taxon>Pseudomonadati</taxon>
        <taxon>Pseudomonadota</taxon>
        <taxon>Alphaproteobacteria</taxon>
        <taxon>Rhodobacterales</taxon>
        <taxon>Roseobacteraceae</taxon>
        <taxon>Actibacterium</taxon>
    </lineage>
</organism>